<feature type="domain" description="FeoB-type G" evidence="2">
    <location>
        <begin position="26"/>
        <end position="190"/>
    </location>
</feature>
<dbReference type="Pfam" id="PF02421">
    <property type="entry name" value="FeoB_N"/>
    <property type="match status" value="1"/>
</dbReference>
<dbReference type="InterPro" id="IPR050860">
    <property type="entry name" value="FeoB_GTPase"/>
</dbReference>
<keyword evidence="1" id="KW-0472">Membrane</keyword>
<evidence type="ECO:0000259" key="2">
    <source>
        <dbReference type="PROSITE" id="PS51711"/>
    </source>
</evidence>
<dbReference type="PANTHER" id="PTHR43185">
    <property type="entry name" value="FERROUS IRON TRANSPORT PROTEIN B"/>
    <property type="match status" value="1"/>
</dbReference>
<evidence type="ECO:0000256" key="1">
    <source>
        <dbReference type="SAM" id="Phobius"/>
    </source>
</evidence>
<protein>
    <submittedName>
        <fullName evidence="3">Magnetosome protein</fullName>
    </submittedName>
</protein>
<evidence type="ECO:0000313" key="3">
    <source>
        <dbReference type="EMBL" id="SPD72662.1"/>
    </source>
</evidence>
<proteinExistence type="predicted"/>
<name>A0A445MTB2_9BACT</name>
<dbReference type="EMBL" id="OJIN01000054">
    <property type="protein sequence ID" value="SPD72662.1"/>
    <property type="molecule type" value="Genomic_DNA"/>
</dbReference>
<feature type="transmembrane region" description="Helical" evidence="1">
    <location>
        <begin position="533"/>
        <end position="554"/>
    </location>
</feature>
<dbReference type="GO" id="GO:0005886">
    <property type="term" value="C:plasma membrane"/>
    <property type="evidence" value="ECO:0007669"/>
    <property type="project" value="TreeGrafter"/>
</dbReference>
<dbReference type="Gene3D" id="3.40.50.300">
    <property type="entry name" value="P-loop containing nucleotide triphosphate hydrolases"/>
    <property type="match status" value="1"/>
</dbReference>
<feature type="transmembrane region" description="Helical" evidence="1">
    <location>
        <begin position="639"/>
        <end position="661"/>
    </location>
</feature>
<dbReference type="SUPFAM" id="SSF52540">
    <property type="entry name" value="P-loop containing nucleoside triphosphate hydrolases"/>
    <property type="match status" value="1"/>
</dbReference>
<reference evidence="3" key="1">
    <citation type="submission" date="2018-01" db="EMBL/GenBank/DDBJ databases">
        <authorList>
            <person name="Regsiter A."/>
            <person name="William W."/>
        </authorList>
    </citation>
    <scope>NUCLEOTIDE SEQUENCE</scope>
    <source>
        <strain evidence="3">TRIP AH-1</strain>
    </source>
</reference>
<feature type="transmembrane region" description="Helical" evidence="1">
    <location>
        <begin position="611"/>
        <end position="632"/>
    </location>
</feature>
<feature type="transmembrane region" description="Helical" evidence="1">
    <location>
        <begin position="451"/>
        <end position="472"/>
    </location>
</feature>
<dbReference type="InterPro" id="IPR011640">
    <property type="entry name" value="Fe2_transport_prot_B_C"/>
</dbReference>
<dbReference type="Pfam" id="PF17910">
    <property type="entry name" value="FeoB_Cyto"/>
    <property type="match status" value="1"/>
</dbReference>
<dbReference type="InterPro" id="IPR041069">
    <property type="entry name" value="FeoB_Cyto"/>
</dbReference>
<keyword evidence="1" id="KW-1133">Transmembrane helix</keyword>
<dbReference type="Pfam" id="PF07664">
    <property type="entry name" value="FeoB_C"/>
    <property type="match status" value="1"/>
</dbReference>
<sequence>MRGNAVLSKPISFPEKLDSYLSSRSLEGVVIVGNMKVGKTALFSRMCRGKIRRIPIENHTSNIRAGLIAGTDMVAFDTPGVFSVFSSNEDEKVFSDIVFGNITGSNIKGIVFVADAKNLKRSISLALQYAEYGLPMAIVINMIDEAGQRGIRINSDRLSEILGVNVYETIAREGIGVRKVISGLSDMRKADSLVEYPSWVNEYAAVVERLLSPKDISSRAIALFLLTGDASVEKYIAEKFGKGMLEQLKALANEYRAEDPVTCGTHFTNLYYRKAEQIVSKVQETEPPPRNPFFVTLGDWCIRPLTGIPIAVSILVLMYLFVGSFGATFLVDMINGKIFKSFLIPWITNLLAPVPSEFVRDLIVDPDFGILPTGVFLALGLVLPVLLCFYIAFGLLEDSGYLSRMSILLDRLLQKIGLNGKGLVPLVMGFSCVSMAILTTRMLDTIKERNIATLLLIMNMPCAPLLAVMLIILGSMPISAFLTVFGLLFIQAFVAGFLANKIIRGDRTMLIMEIPAMRRPRVMQIIKKAVFKTYFFMKEAIPFFMLASLLVFLFERVGGLVFLERIGRPVISDFMGLPEKSVQVFIKTIIRRESGATEIQHLSNVYNNLQLVVNLLVMTILMPCMNSTIILFKERGARVAVTIIGIVMVYAVILGSIVYHFCHYFNITFS</sequence>
<dbReference type="InterPro" id="IPR027417">
    <property type="entry name" value="P-loop_NTPase"/>
</dbReference>
<dbReference type="InterPro" id="IPR030389">
    <property type="entry name" value="G_FEOB_dom"/>
</dbReference>
<feature type="transmembrane region" description="Helical" evidence="1">
    <location>
        <begin position="478"/>
        <end position="499"/>
    </location>
</feature>
<feature type="transmembrane region" description="Helical" evidence="1">
    <location>
        <begin position="310"/>
        <end position="331"/>
    </location>
</feature>
<dbReference type="InterPro" id="IPR011642">
    <property type="entry name" value="Gate_dom"/>
</dbReference>
<dbReference type="AlphaFoldDB" id="A0A445MTB2"/>
<feature type="transmembrane region" description="Helical" evidence="1">
    <location>
        <begin position="375"/>
        <end position="396"/>
    </location>
</feature>
<dbReference type="GO" id="GO:0005525">
    <property type="term" value="F:GTP binding"/>
    <property type="evidence" value="ECO:0007669"/>
    <property type="project" value="InterPro"/>
</dbReference>
<gene>
    <name evidence="3" type="primary">feoB</name>
    <name evidence="3" type="ORF">PITCH_A1470011</name>
</gene>
<dbReference type="PANTHER" id="PTHR43185:SF1">
    <property type="entry name" value="FE(2+) TRANSPORTER FEOB"/>
    <property type="match status" value="1"/>
</dbReference>
<dbReference type="Pfam" id="PF07670">
    <property type="entry name" value="Gate"/>
    <property type="match status" value="1"/>
</dbReference>
<dbReference type="GO" id="GO:0015093">
    <property type="term" value="F:ferrous iron transmembrane transporter activity"/>
    <property type="evidence" value="ECO:0007669"/>
    <property type="project" value="InterPro"/>
</dbReference>
<dbReference type="PROSITE" id="PS51711">
    <property type="entry name" value="G_FEOB"/>
    <property type="match status" value="1"/>
</dbReference>
<organism evidence="3">
    <name type="scientific">uncultured Desulfobacterium sp</name>
    <dbReference type="NCBI Taxonomy" id="201089"/>
    <lineage>
        <taxon>Bacteria</taxon>
        <taxon>Pseudomonadati</taxon>
        <taxon>Thermodesulfobacteriota</taxon>
        <taxon>Desulfobacteria</taxon>
        <taxon>Desulfobacterales</taxon>
        <taxon>Desulfobacteriaceae</taxon>
        <taxon>Desulfobacterium</taxon>
        <taxon>environmental samples</taxon>
    </lineage>
</organism>
<accession>A0A445MTB2</accession>
<keyword evidence="1" id="KW-0812">Transmembrane</keyword>
<feature type="transmembrane region" description="Helical" evidence="1">
    <location>
        <begin position="416"/>
        <end position="439"/>
    </location>
</feature>